<evidence type="ECO:0000256" key="8">
    <source>
        <dbReference type="PIRNR" id="PIRNR003101"/>
    </source>
</evidence>
<evidence type="ECO:0000313" key="10">
    <source>
        <dbReference type="EMBL" id="KNY25031.1"/>
    </source>
</evidence>
<dbReference type="Pfam" id="PF14450">
    <property type="entry name" value="FtsA"/>
    <property type="match status" value="1"/>
</dbReference>
<proteinExistence type="inferred from homology"/>
<dbReference type="CDD" id="cd24048">
    <property type="entry name" value="ASKHA_NBD_FtsA"/>
    <property type="match status" value="1"/>
</dbReference>
<comment type="function">
    <text evidence="7 8">Cell division protein that is involved in the assembly of the Z ring. May serve as a membrane anchor for the Z ring.</text>
</comment>
<comment type="similarity">
    <text evidence="1">Belongs to the heat shock protein 70 family.</text>
</comment>
<dbReference type="PANTHER" id="PTHR32432:SF4">
    <property type="entry name" value="CELL DIVISION PROTEIN FTSA"/>
    <property type="match status" value="1"/>
</dbReference>
<gene>
    <name evidence="7" type="primary">ftsA</name>
    <name evidence="10" type="ORF">Bccel_0288</name>
</gene>
<comment type="caution">
    <text evidence="10">The sequence shown here is derived from an EMBL/GenBank/DDBJ whole genome shotgun (WGS) entry which is preliminary data.</text>
</comment>
<dbReference type="PIRSF" id="PIRSF003101">
    <property type="entry name" value="FtsA"/>
    <property type="match status" value="1"/>
</dbReference>
<dbReference type="InterPro" id="IPR003494">
    <property type="entry name" value="SHS2_FtsA"/>
</dbReference>
<dbReference type="NCBIfam" id="TIGR01174">
    <property type="entry name" value="ftsA"/>
    <property type="match status" value="1"/>
</dbReference>
<comment type="similarity">
    <text evidence="7 8">Belongs to the FtsA/MreB family.</text>
</comment>
<dbReference type="InterPro" id="IPR043129">
    <property type="entry name" value="ATPase_NBD"/>
</dbReference>
<organism evidence="10 11">
    <name type="scientific">Pseudobacteroides cellulosolvens ATCC 35603 = DSM 2933</name>
    <dbReference type="NCBI Taxonomy" id="398512"/>
    <lineage>
        <taxon>Bacteria</taxon>
        <taxon>Bacillati</taxon>
        <taxon>Bacillota</taxon>
        <taxon>Clostridia</taxon>
        <taxon>Eubacteriales</taxon>
        <taxon>Oscillospiraceae</taxon>
        <taxon>Pseudobacteroides</taxon>
    </lineage>
</organism>
<keyword evidence="3 7" id="KW-0132">Cell division</keyword>
<evidence type="ECO:0000313" key="11">
    <source>
        <dbReference type="Proteomes" id="UP000036923"/>
    </source>
</evidence>
<comment type="subcellular location">
    <subcellularLocation>
        <location evidence="7">Cell membrane</location>
        <topology evidence="7">Peripheral membrane protein</topology>
        <orientation evidence="7">Cytoplasmic side</orientation>
    </subcellularLocation>
    <text evidence="7">Localizes to the Z ring in an FtsZ-dependent manner. Targeted to the membrane through a conserved C-terminal amphipathic helix.</text>
</comment>
<evidence type="ECO:0000256" key="2">
    <source>
        <dbReference type="ARBA" id="ARBA00022475"/>
    </source>
</evidence>
<sequence length="408" mass="44167">MGNIIVGIDIGTSKVSTVIGQVGKAGELEVLGHGMEQCNGIKKGVIVDIESTCSSIKSAVQKAETVAGLKISSAYVSINGVHTSIIKSRGRLAISNENREITSKDVDKVLLAARSINISDDREIIDIIPQQFIVDGYDEIIDPVGMAGLTLEVDADIITGKITSVQNIVKSMERANLKTDGLIVEALATSQLAPTQDEKEMGVILIDIGGGTTDISVFKNKNMIFNECITVGGDHITNDVAIGLKIPYSEAEKLKREFELALSSLIKNDQEVTVIDINENKKKSVKVSEIVEIIEARVFEIFSLCKELLEKSQIKGEFPAGIVLTGGGISYVDGGRELATEVFDLPSRVALQKTDSVSKIEYYTAAGIVKYVGSHSKGNAYGSEVKHHKQKTQKKEKNILKRILKFFA</sequence>
<keyword evidence="11" id="KW-1185">Reference proteome</keyword>
<dbReference type="RefSeq" id="WP_036946163.1">
    <property type="nucleotide sequence ID" value="NZ_KN050763.1"/>
</dbReference>
<dbReference type="InterPro" id="IPR018181">
    <property type="entry name" value="Heat_shock_70_CS"/>
</dbReference>
<evidence type="ECO:0000259" key="9">
    <source>
        <dbReference type="SMART" id="SM00842"/>
    </source>
</evidence>
<dbReference type="GO" id="GO:0043093">
    <property type="term" value="P:FtsZ-dependent cytokinesis"/>
    <property type="evidence" value="ECO:0007669"/>
    <property type="project" value="UniProtKB-UniRule"/>
</dbReference>
<dbReference type="PATRIC" id="fig|398512.5.peg.304"/>
<dbReference type="EMBL" id="LGTC01000001">
    <property type="protein sequence ID" value="KNY25031.1"/>
    <property type="molecule type" value="Genomic_DNA"/>
</dbReference>
<dbReference type="Gene3D" id="3.30.1490.110">
    <property type="match status" value="1"/>
</dbReference>
<dbReference type="AlphaFoldDB" id="A0A0L6JGN9"/>
<name>A0A0L6JGN9_9FIRM</name>
<dbReference type="eggNOG" id="COG0849">
    <property type="taxonomic scope" value="Bacteria"/>
</dbReference>
<keyword evidence="6 7" id="KW-0131">Cell cycle</keyword>
<dbReference type="Proteomes" id="UP000036923">
    <property type="component" value="Unassembled WGS sequence"/>
</dbReference>
<accession>A0A0L6JGN9</accession>
<dbReference type="PANTHER" id="PTHR32432">
    <property type="entry name" value="CELL DIVISION PROTEIN FTSA-RELATED"/>
    <property type="match status" value="1"/>
</dbReference>
<dbReference type="SMART" id="SM00842">
    <property type="entry name" value="FtsA"/>
    <property type="match status" value="1"/>
</dbReference>
<evidence type="ECO:0000256" key="3">
    <source>
        <dbReference type="ARBA" id="ARBA00022618"/>
    </source>
</evidence>
<keyword evidence="5 7" id="KW-0472">Membrane</keyword>
<keyword evidence="2 7" id="KW-1003">Cell membrane</keyword>
<dbReference type="Gene3D" id="3.30.420.40">
    <property type="match status" value="1"/>
</dbReference>
<dbReference type="OrthoDB" id="9768127at2"/>
<dbReference type="STRING" id="398512.Bccel_0288"/>
<evidence type="ECO:0000256" key="5">
    <source>
        <dbReference type="ARBA" id="ARBA00023136"/>
    </source>
</evidence>
<dbReference type="InterPro" id="IPR050696">
    <property type="entry name" value="FtsA/MreB"/>
</dbReference>
<comment type="subunit">
    <text evidence="7">Self-interacts. Interacts with FtsZ.</text>
</comment>
<dbReference type="HAMAP" id="MF_02033">
    <property type="entry name" value="FtsA"/>
    <property type="match status" value="1"/>
</dbReference>
<reference evidence="11" key="1">
    <citation type="submission" date="2015-07" db="EMBL/GenBank/DDBJ databases">
        <title>Near-Complete Genome Sequence of the Cellulolytic Bacterium Bacteroides (Pseudobacteroides) cellulosolvens ATCC 35603.</title>
        <authorList>
            <person name="Dassa B."/>
            <person name="Utturkar S.M."/>
            <person name="Klingeman D.M."/>
            <person name="Hurt R.A."/>
            <person name="Keller M."/>
            <person name="Xu J."/>
            <person name="Reddy Y.H.K."/>
            <person name="Borovok I."/>
            <person name="Grinberg I.R."/>
            <person name="Lamed R."/>
            <person name="Zhivin O."/>
            <person name="Bayer E.A."/>
            <person name="Brown S.D."/>
        </authorList>
    </citation>
    <scope>NUCLEOTIDE SEQUENCE [LARGE SCALE GENOMIC DNA]</scope>
    <source>
        <strain evidence="11">DSM 2933</strain>
    </source>
</reference>
<protein>
    <recommendedName>
        <fullName evidence="7 8">Cell division protein FtsA</fullName>
    </recommendedName>
</protein>
<keyword evidence="4" id="KW-0346">Stress response</keyword>
<dbReference type="SUPFAM" id="SSF53067">
    <property type="entry name" value="Actin-like ATPase domain"/>
    <property type="match status" value="2"/>
</dbReference>
<feature type="domain" description="SHS2" evidence="9">
    <location>
        <begin position="5"/>
        <end position="193"/>
    </location>
</feature>
<dbReference type="Pfam" id="PF02491">
    <property type="entry name" value="SHS2_FTSA"/>
    <property type="match status" value="1"/>
</dbReference>
<dbReference type="InterPro" id="IPR020823">
    <property type="entry name" value="Cell_div_FtsA"/>
</dbReference>
<evidence type="ECO:0000256" key="1">
    <source>
        <dbReference type="ARBA" id="ARBA00007381"/>
    </source>
</evidence>
<evidence type="ECO:0000256" key="6">
    <source>
        <dbReference type="ARBA" id="ARBA00023306"/>
    </source>
</evidence>
<dbReference type="GO" id="GO:0032153">
    <property type="term" value="C:cell division site"/>
    <property type="evidence" value="ECO:0007669"/>
    <property type="project" value="UniProtKB-UniRule"/>
</dbReference>
<dbReference type="GO" id="GO:0009898">
    <property type="term" value="C:cytoplasmic side of plasma membrane"/>
    <property type="evidence" value="ECO:0007669"/>
    <property type="project" value="UniProtKB-UniRule"/>
</dbReference>
<evidence type="ECO:0000256" key="7">
    <source>
        <dbReference type="HAMAP-Rule" id="MF_02033"/>
    </source>
</evidence>
<evidence type="ECO:0000256" key="4">
    <source>
        <dbReference type="ARBA" id="ARBA00023016"/>
    </source>
</evidence>
<dbReference type="PROSITE" id="PS00329">
    <property type="entry name" value="HSP70_2"/>
    <property type="match status" value="1"/>
</dbReference>